<sequence length="266" mass="30759">MDNITLIGVVGSIVSILSFFITIFMPSSHTNTNSNNKVNIDKSFNNNSFNTVTNSYTINNYKMDKSNSSKEKSKKNGKSNPDDFWGYLIIGGIITAIVIKFYITYQDLIIFWIIIFGILALLINCLLLLILSKKVYIDKKYLYFNTSKWIPLFIMLIFIYNPFYKSETFINTKKMLENTDNFIKTFQNYRADVTFVFFQIIGLIIVSVTLILYILETINDLRKVIRDPMYNIEVTKSEIIGTYLLLIIPFFLVSGLISNMFLALKV</sequence>
<feature type="transmembrane region" description="Helical" evidence="1">
    <location>
        <begin position="109"/>
        <end position="130"/>
    </location>
</feature>
<feature type="transmembrane region" description="Helical" evidence="1">
    <location>
        <begin position="196"/>
        <end position="218"/>
    </location>
</feature>
<feature type="transmembrane region" description="Helical" evidence="1">
    <location>
        <begin position="6"/>
        <end position="25"/>
    </location>
</feature>
<feature type="transmembrane region" description="Helical" evidence="1">
    <location>
        <begin position="84"/>
        <end position="103"/>
    </location>
</feature>
<proteinExistence type="predicted"/>
<protein>
    <submittedName>
        <fullName evidence="2">Uncharacterized protein</fullName>
    </submittedName>
</protein>
<organism evidence="2 3">
    <name type="scientific">Clostridium beijerinckii</name>
    <name type="common">Clostridium MP</name>
    <dbReference type="NCBI Taxonomy" id="1520"/>
    <lineage>
        <taxon>Bacteria</taxon>
        <taxon>Bacillati</taxon>
        <taxon>Bacillota</taxon>
        <taxon>Clostridia</taxon>
        <taxon>Eubacteriales</taxon>
        <taxon>Clostridiaceae</taxon>
        <taxon>Clostridium</taxon>
    </lineage>
</organism>
<accession>A0A9Q5GU56</accession>
<reference evidence="2" key="1">
    <citation type="submission" date="2020-05" db="EMBL/GenBank/DDBJ databases">
        <title>Genomic insights into acetone-butanol-ethanol (ABE) fermentation by sequencing solventogenic clostridia strains.</title>
        <authorList>
            <person name="Brown S."/>
        </authorList>
    </citation>
    <scope>NUCLEOTIDE SEQUENCE</scope>
    <source>
        <strain evidence="2">DJ126</strain>
    </source>
</reference>
<dbReference type="EMBL" id="JABSXK010000001">
    <property type="protein sequence ID" value="NRV07613.1"/>
    <property type="molecule type" value="Genomic_DNA"/>
</dbReference>
<keyword evidence="1" id="KW-1133">Transmembrane helix</keyword>
<comment type="caution">
    <text evidence="2">The sequence shown here is derived from an EMBL/GenBank/DDBJ whole genome shotgun (WGS) entry which is preliminary data.</text>
</comment>
<feature type="transmembrane region" description="Helical" evidence="1">
    <location>
        <begin position="142"/>
        <end position="160"/>
    </location>
</feature>
<dbReference type="AlphaFoldDB" id="A0A9Q5GU56"/>
<evidence type="ECO:0000256" key="1">
    <source>
        <dbReference type="SAM" id="Phobius"/>
    </source>
</evidence>
<evidence type="ECO:0000313" key="2">
    <source>
        <dbReference type="EMBL" id="NRV07613.1"/>
    </source>
</evidence>
<keyword evidence="1" id="KW-0812">Transmembrane</keyword>
<dbReference type="RefSeq" id="WP_077305518.1">
    <property type="nucleotide sequence ID" value="NZ_CP016090.1"/>
</dbReference>
<keyword evidence="1" id="KW-0472">Membrane</keyword>
<name>A0A9Q5GU56_CLOBE</name>
<gene>
    <name evidence="2" type="ORF">DFH45_000576</name>
</gene>
<feature type="transmembrane region" description="Helical" evidence="1">
    <location>
        <begin position="239"/>
        <end position="264"/>
    </location>
</feature>
<evidence type="ECO:0000313" key="3">
    <source>
        <dbReference type="Proteomes" id="UP000821656"/>
    </source>
</evidence>
<dbReference type="Proteomes" id="UP000821656">
    <property type="component" value="Unassembled WGS sequence"/>
</dbReference>